<feature type="region of interest" description="Disordered" evidence="1">
    <location>
        <begin position="233"/>
        <end position="252"/>
    </location>
</feature>
<sequence>MWLISTDRPTIPVASTSVSGLVSCPPVRTHPLSWVNLTAAGPRRRCPITDNHGSEQQIPNHVGPRFSTVDQSISPLLSAGGSYTPFLEGILAFLLELQKTSGNSASLPTSFADQPRLATARPRSIPTELDLTQGVLIASSYPNCLLQLLTGNVAQSSLRGSPVKCVPSVQRPVSPVTPLEVHTFNIKDRQSCETPGTLVISFVPGAYCSPQSSHVNRESQYRPRSYSDLHQVLNADSPPPVPATTLEAGPVPDHPTEPYAPDAPLAYAEQSSVSTELEEILVAHSSNGLRGIASYRHRVTEWLREADLFVAENSYDLPLDASFAVAIAPEHYGISA</sequence>
<accession>A0A8J4WJB2</accession>
<evidence type="ECO:0000313" key="3">
    <source>
        <dbReference type="Proteomes" id="UP000748531"/>
    </source>
</evidence>
<protein>
    <submittedName>
        <fullName evidence="2">Uncharacterized protein</fullName>
    </submittedName>
</protein>
<dbReference type="OrthoDB" id="6249326at2759"/>
<keyword evidence="3" id="KW-1185">Reference proteome</keyword>
<dbReference type="Proteomes" id="UP000748531">
    <property type="component" value="Unassembled WGS sequence"/>
</dbReference>
<gene>
    <name evidence="2" type="ORF">PHET_03108</name>
</gene>
<organism evidence="2 3">
    <name type="scientific">Paragonimus heterotremus</name>
    <dbReference type="NCBI Taxonomy" id="100268"/>
    <lineage>
        <taxon>Eukaryota</taxon>
        <taxon>Metazoa</taxon>
        <taxon>Spiralia</taxon>
        <taxon>Lophotrochozoa</taxon>
        <taxon>Platyhelminthes</taxon>
        <taxon>Trematoda</taxon>
        <taxon>Digenea</taxon>
        <taxon>Plagiorchiida</taxon>
        <taxon>Troglotremata</taxon>
        <taxon>Troglotrematidae</taxon>
        <taxon>Paragonimus</taxon>
    </lineage>
</organism>
<dbReference type="AlphaFoldDB" id="A0A8J4WJB2"/>
<proteinExistence type="predicted"/>
<dbReference type="EMBL" id="LUCH01001317">
    <property type="protein sequence ID" value="KAF5403281.1"/>
    <property type="molecule type" value="Genomic_DNA"/>
</dbReference>
<evidence type="ECO:0000256" key="1">
    <source>
        <dbReference type="SAM" id="MobiDB-lite"/>
    </source>
</evidence>
<comment type="caution">
    <text evidence="2">The sequence shown here is derived from an EMBL/GenBank/DDBJ whole genome shotgun (WGS) entry which is preliminary data.</text>
</comment>
<evidence type="ECO:0000313" key="2">
    <source>
        <dbReference type="EMBL" id="KAF5403281.1"/>
    </source>
</evidence>
<name>A0A8J4WJB2_9TREM</name>
<reference evidence="2" key="1">
    <citation type="submission" date="2019-05" db="EMBL/GenBank/DDBJ databases">
        <title>Annotation for the trematode Paragonimus heterotremus.</title>
        <authorList>
            <person name="Choi Y.-J."/>
        </authorList>
    </citation>
    <scope>NUCLEOTIDE SEQUENCE</scope>
    <source>
        <strain evidence="2">LC</strain>
    </source>
</reference>